<protein>
    <recommendedName>
        <fullName evidence="4">Secreted protein</fullName>
    </recommendedName>
</protein>
<name>A0ABD0JE22_9CAEN</name>
<dbReference type="EMBL" id="JACVVK020000479">
    <property type="protein sequence ID" value="KAK7471769.1"/>
    <property type="molecule type" value="Genomic_DNA"/>
</dbReference>
<keyword evidence="3" id="KW-1185">Reference proteome</keyword>
<sequence>MLRFPAASQLICIIILLCPWFEDSESLRAGVCPALFHSATYTLSPRTACVKQFDCNPPITCSGRPKLNSPRNMAVIILRETVSWFPKKRLRASLKLKSWHKAGNSRTNGAAEGCEILILLTSLVDLTAVSKCVLTGCFPVRLPNVLERISEINLANRSN</sequence>
<evidence type="ECO:0000256" key="1">
    <source>
        <dbReference type="SAM" id="SignalP"/>
    </source>
</evidence>
<feature type="chain" id="PRO_5044753297" description="Secreted protein" evidence="1">
    <location>
        <begin position="27"/>
        <end position="159"/>
    </location>
</feature>
<comment type="caution">
    <text evidence="2">The sequence shown here is derived from an EMBL/GenBank/DDBJ whole genome shotgun (WGS) entry which is preliminary data.</text>
</comment>
<organism evidence="2 3">
    <name type="scientific">Batillaria attramentaria</name>
    <dbReference type="NCBI Taxonomy" id="370345"/>
    <lineage>
        <taxon>Eukaryota</taxon>
        <taxon>Metazoa</taxon>
        <taxon>Spiralia</taxon>
        <taxon>Lophotrochozoa</taxon>
        <taxon>Mollusca</taxon>
        <taxon>Gastropoda</taxon>
        <taxon>Caenogastropoda</taxon>
        <taxon>Sorbeoconcha</taxon>
        <taxon>Cerithioidea</taxon>
        <taxon>Batillariidae</taxon>
        <taxon>Batillaria</taxon>
    </lineage>
</organism>
<dbReference type="AlphaFoldDB" id="A0ABD0JE22"/>
<keyword evidence="1" id="KW-0732">Signal</keyword>
<evidence type="ECO:0000313" key="2">
    <source>
        <dbReference type="EMBL" id="KAK7471769.1"/>
    </source>
</evidence>
<evidence type="ECO:0000313" key="3">
    <source>
        <dbReference type="Proteomes" id="UP001519460"/>
    </source>
</evidence>
<dbReference type="Proteomes" id="UP001519460">
    <property type="component" value="Unassembled WGS sequence"/>
</dbReference>
<proteinExistence type="predicted"/>
<evidence type="ECO:0008006" key="4">
    <source>
        <dbReference type="Google" id="ProtNLM"/>
    </source>
</evidence>
<reference evidence="2 3" key="1">
    <citation type="journal article" date="2023" name="Sci. Data">
        <title>Genome assembly of the Korean intertidal mud-creeper Batillaria attramentaria.</title>
        <authorList>
            <person name="Patra A.K."/>
            <person name="Ho P.T."/>
            <person name="Jun S."/>
            <person name="Lee S.J."/>
            <person name="Kim Y."/>
            <person name="Won Y.J."/>
        </authorList>
    </citation>
    <scope>NUCLEOTIDE SEQUENCE [LARGE SCALE GENOMIC DNA]</scope>
    <source>
        <strain evidence="2">Wonlab-2016</strain>
    </source>
</reference>
<feature type="signal peptide" evidence="1">
    <location>
        <begin position="1"/>
        <end position="26"/>
    </location>
</feature>
<gene>
    <name evidence="2" type="ORF">BaRGS_00035591</name>
</gene>
<accession>A0ABD0JE22</accession>